<keyword evidence="2" id="KW-1185">Reference proteome</keyword>
<dbReference type="Pfam" id="PF25735">
    <property type="entry name" value="Phage_L5_gp82"/>
    <property type="match status" value="1"/>
</dbReference>
<dbReference type="AlphaFoldDB" id="A0A4Y6PM82"/>
<reference evidence="1 2" key="1">
    <citation type="submission" date="2019-06" db="EMBL/GenBank/DDBJ databases">
        <title>Persicimonas caeni gen. nov., sp. nov., a predatory bacterium isolated from solar saltern.</title>
        <authorList>
            <person name="Wang S."/>
        </authorList>
    </citation>
    <scope>NUCLEOTIDE SEQUENCE [LARGE SCALE GENOMIC DNA]</scope>
    <source>
        <strain evidence="1 2">YN101</strain>
    </source>
</reference>
<dbReference type="Proteomes" id="UP000315995">
    <property type="component" value="Chromosome"/>
</dbReference>
<proteinExistence type="predicted"/>
<evidence type="ECO:0000313" key="1">
    <source>
        <dbReference type="EMBL" id="QDG49360.1"/>
    </source>
</evidence>
<dbReference type="InterPro" id="IPR058002">
    <property type="entry name" value="Gp82"/>
</dbReference>
<evidence type="ECO:0000313" key="2">
    <source>
        <dbReference type="Proteomes" id="UP000315995"/>
    </source>
</evidence>
<organism evidence="1 2">
    <name type="scientific">Persicimonas caeni</name>
    <dbReference type="NCBI Taxonomy" id="2292766"/>
    <lineage>
        <taxon>Bacteria</taxon>
        <taxon>Deltaproteobacteria</taxon>
        <taxon>Bradymonadales</taxon>
        <taxon>Bradymonadaceae</taxon>
        <taxon>Persicimonas</taxon>
    </lineage>
</organism>
<sequence>MSKYDQKPAPGQWVRVHYNLHIGGLSVTNTQNRVIYRCDTAYLEDAEFRVSQTMRQRVVSGERRTVHAKVHGRWVEPSDEPELPVPVRYNPFVSGSFITVDDQQPVEHASLVKIDDNRCYVAEK</sequence>
<accession>A0A5B8XZ76</accession>
<gene>
    <name evidence="1" type="ORF">FIV42_01000</name>
</gene>
<dbReference type="EMBL" id="CP041186">
    <property type="protein sequence ID" value="QDG49360.1"/>
    <property type="molecule type" value="Genomic_DNA"/>
</dbReference>
<accession>A0A4Y6PM82</accession>
<dbReference type="OrthoDB" id="2636613at2"/>
<dbReference type="RefSeq" id="WP_141195858.1">
    <property type="nucleotide sequence ID" value="NZ_CP041186.1"/>
</dbReference>
<protein>
    <submittedName>
        <fullName evidence="1">Uncharacterized protein</fullName>
    </submittedName>
</protein>
<name>A0A4Y6PM82_PERCE</name>